<evidence type="ECO:0000313" key="2">
    <source>
        <dbReference type="Ensembl" id="ENSSSCP00030005330.1"/>
    </source>
</evidence>
<evidence type="ECO:0000256" key="1">
    <source>
        <dbReference type="SAM" id="Phobius"/>
    </source>
</evidence>
<proteinExistence type="predicted"/>
<organism evidence="2 3">
    <name type="scientific">Sus scrofa</name>
    <name type="common">Pig</name>
    <dbReference type="NCBI Taxonomy" id="9823"/>
    <lineage>
        <taxon>Eukaryota</taxon>
        <taxon>Metazoa</taxon>
        <taxon>Chordata</taxon>
        <taxon>Craniata</taxon>
        <taxon>Vertebrata</taxon>
        <taxon>Euteleostomi</taxon>
        <taxon>Mammalia</taxon>
        <taxon>Eutheria</taxon>
        <taxon>Laurasiatheria</taxon>
        <taxon>Artiodactyla</taxon>
        <taxon>Suina</taxon>
        <taxon>Suidae</taxon>
        <taxon>Sus</taxon>
    </lineage>
</organism>
<sequence length="151" mass="17132">MVNGIFPLISLSDLSLFIYRNKIYFCVQVCILKLPNSLISSKSFLVASLGFPMCRIMSSANSDSFTSYPICIPFKTSKTMLNKNDKGGHPCLIPDLSGNSFSFSPLRMILAVGLSYMTFIMLMYVPLIPIFRGEGYYKWMLDFVKSFFCIY</sequence>
<dbReference type="Ensembl" id="ENSSSCT00045029110.1">
    <property type="protein sequence ID" value="ENSSSCP00045020156.1"/>
    <property type="gene ID" value="ENSSSCG00045017120.1"/>
</dbReference>
<accession>A0A8D0VFT1</accession>
<keyword evidence="1" id="KW-0812">Transmembrane</keyword>
<dbReference type="Ensembl" id="ENSSSCT00060023807.1">
    <property type="protein sequence ID" value="ENSSSCP00060009972.1"/>
    <property type="gene ID" value="ENSSSCG00060017770.1"/>
</dbReference>
<protein>
    <submittedName>
        <fullName evidence="2">Uncharacterized protein</fullName>
    </submittedName>
</protein>
<dbReference type="Proteomes" id="UP000694570">
    <property type="component" value="Unplaced"/>
</dbReference>
<name>A0A8D0VFT1_PIG</name>
<reference evidence="2" key="1">
    <citation type="submission" date="2025-05" db="UniProtKB">
        <authorList>
            <consortium name="Ensembl"/>
        </authorList>
    </citation>
    <scope>IDENTIFICATION</scope>
</reference>
<evidence type="ECO:0000313" key="3">
    <source>
        <dbReference type="Proteomes" id="UP000694570"/>
    </source>
</evidence>
<dbReference type="Ensembl" id="ENSSSCT00030011878.1">
    <property type="protein sequence ID" value="ENSSSCP00030005330.1"/>
    <property type="gene ID" value="ENSSSCG00030008718.1"/>
</dbReference>
<feature type="transmembrane region" description="Helical" evidence="1">
    <location>
        <begin position="109"/>
        <end position="131"/>
    </location>
</feature>
<keyword evidence="1" id="KW-1133">Transmembrane helix</keyword>
<dbReference type="Proteomes" id="UP000694728">
    <property type="component" value="Unplaced"/>
</dbReference>
<dbReference type="Proteomes" id="UP000694723">
    <property type="component" value="Unplaced"/>
</dbReference>
<dbReference type="AlphaFoldDB" id="A0A8D0VFT1"/>
<keyword evidence="1" id="KW-0472">Membrane</keyword>